<name>A0A816RNE4_BRANA</name>
<dbReference type="Proteomes" id="UP001295469">
    <property type="component" value="Chromosome C01"/>
</dbReference>
<feature type="transmembrane region" description="Helical" evidence="1">
    <location>
        <begin position="20"/>
        <end position="41"/>
    </location>
</feature>
<keyword evidence="1" id="KW-1133">Transmembrane helix</keyword>
<dbReference type="EMBL" id="HG994365">
    <property type="protein sequence ID" value="CAF2074655.1"/>
    <property type="molecule type" value="Genomic_DNA"/>
</dbReference>
<organism evidence="2">
    <name type="scientific">Brassica napus</name>
    <name type="common">Rape</name>
    <dbReference type="NCBI Taxonomy" id="3708"/>
    <lineage>
        <taxon>Eukaryota</taxon>
        <taxon>Viridiplantae</taxon>
        <taxon>Streptophyta</taxon>
        <taxon>Embryophyta</taxon>
        <taxon>Tracheophyta</taxon>
        <taxon>Spermatophyta</taxon>
        <taxon>Magnoliopsida</taxon>
        <taxon>eudicotyledons</taxon>
        <taxon>Gunneridae</taxon>
        <taxon>Pentapetalae</taxon>
        <taxon>rosids</taxon>
        <taxon>malvids</taxon>
        <taxon>Brassicales</taxon>
        <taxon>Brassicaceae</taxon>
        <taxon>Brassiceae</taxon>
        <taxon>Brassica</taxon>
    </lineage>
</organism>
<evidence type="ECO:0000313" key="2">
    <source>
        <dbReference type="EMBL" id="CAF2074655.1"/>
    </source>
</evidence>
<protein>
    <submittedName>
        <fullName evidence="2">(rape) hypothetical protein</fullName>
    </submittedName>
</protein>
<proteinExistence type="predicted"/>
<evidence type="ECO:0000256" key="1">
    <source>
        <dbReference type="SAM" id="Phobius"/>
    </source>
</evidence>
<accession>A0A816RNE4</accession>
<dbReference type="AlphaFoldDB" id="A0A816RNE4"/>
<keyword evidence="1" id="KW-0472">Membrane</keyword>
<reference evidence="2" key="1">
    <citation type="submission" date="2021-01" db="EMBL/GenBank/DDBJ databases">
        <authorList>
            <consortium name="Genoscope - CEA"/>
            <person name="William W."/>
        </authorList>
    </citation>
    <scope>NUCLEOTIDE SEQUENCE</scope>
</reference>
<keyword evidence="1" id="KW-0812">Transmembrane</keyword>
<gene>
    <name evidence="2" type="ORF">DARMORV10_C01P33360.1</name>
</gene>
<sequence length="42" mass="5087">MGHYGKLFSFPTSKFQNCQYIFLSPFDLFIFPILIRFFVYVN</sequence>